<dbReference type="PRINTS" id="PR00413">
    <property type="entry name" value="HADHALOGNASE"/>
</dbReference>
<dbReference type="EMBL" id="JBHMEW010000011">
    <property type="protein sequence ID" value="MFB9210786.1"/>
    <property type="molecule type" value="Genomic_DNA"/>
</dbReference>
<dbReference type="InterPro" id="IPR052550">
    <property type="entry name" value="Pyrimidine_5'-ntase_YjjG"/>
</dbReference>
<dbReference type="PANTHER" id="PTHR47478:SF1">
    <property type="entry name" value="PYRIMIDINE 5'-NUCLEOTIDASE YJJG"/>
    <property type="match status" value="1"/>
</dbReference>
<keyword evidence="1" id="KW-0378">Hydrolase</keyword>
<sequence length="231" mass="26779">MKKYRHLFFDLDHTLWDYNRNVQESLAELYEIYALLELGVASKLEFYKAFSHVNDGLWENFNKGKIDKSTLRKVRFKMIFELLGLEKITVPKEMEADFLHRTSTKPHLFPHSKEILAYLQAKYELHIITNGFNESQSLKLNSSGLTSFFDLVVTAETTGHKKPDKRIFEFAISRLGTQAGECLMIGDNPSSDILGAKNAQIDQVFFNPRNRDCDPEPTYTITELKELEYLL</sequence>
<evidence type="ECO:0000313" key="1">
    <source>
        <dbReference type="EMBL" id="MFB9210786.1"/>
    </source>
</evidence>
<dbReference type="NCBIfam" id="TIGR01549">
    <property type="entry name" value="HAD-SF-IA-v1"/>
    <property type="match status" value="1"/>
</dbReference>
<dbReference type="Gene3D" id="3.40.50.1000">
    <property type="entry name" value="HAD superfamily/HAD-like"/>
    <property type="match status" value="1"/>
</dbReference>
<comment type="caution">
    <text evidence="1">The sequence shown here is derived from an EMBL/GenBank/DDBJ whole genome shotgun (WGS) entry which is preliminary data.</text>
</comment>
<dbReference type="InterPro" id="IPR006439">
    <property type="entry name" value="HAD-SF_hydro_IA"/>
</dbReference>
<reference evidence="1 2" key="1">
    <citation type="submission" date="2024-09" db="EMBL/GenBank/DDBJ databases">
        <authorList>
            <person name="Sun Q."/>
            <person name="Mori K."/>
        </authorList>
    </citation>
    <scope>NUCLEOTIDE SEQUENCE [LARGE SCALE GENOMIC DNA]</scope>
    <source>
        <strain evidence="1 2">CECT 7682</strain>
    </source>
</reference>
<proteinExistence type="predicted"/>
<gene>
    <name evidence="1" type="ORF">ACFFUR_03145</name>
</gene>
<dbReference type="SUPFAM" id="SSF56784">
    <property type="entry name" value="HAD-like"/>
    <property type="match status" value="1"/>
</dbReference>
<dbReference type="NCBIfam" id="TIGR02254">
    <property type="entry name" value="YjjG_YfnB"/>
    <property type="match status" value="1"/>
</dbReference>
<dbReference type="PANTHER" id="PTHR47478">
    <property type="match status" value="1"/>
</dbReference>
<name>A0ABV5J1U9_9BACT</name>
<dbReference type="InterPro" id="IPR023198">
    <property type="entry name" value="PGP-like_dom2"/>
</dbReference>
<dbReference type="Gene3D" id="1.10.150.240">
    <property type="entry name" value="Putative phosphatase, domain 2"/>
    <property type="match status" value="1"/>
</dbReference>
<dbReference type="InterPro" id="IPR023214">
    <property type="entry name" value="HAD_sf"/>
</dbReference>
<dbReference type="SFLD" id="SFLDS00003">
    <property type="entry name" value="Haloacid_Dehalogenase"/>
    <property type="match status" value="1"/>
</dbReference>
<organism evidence="1 2">
    <name type="scientific">Echinicola jeungdonensis</name>
    <dbReference type="NCBI Taxonomy" id="709343"/>
    <lineage>
        <taxon>Bacteria</taxon>
        <taxon>Pseudomonadati</taxon>
        <taxon>Bacteroidota</taxon>
        <taxon>Cytophagia</taxon>
        <taxon>Cytophagales</taxon>
        <taxon>Cyclobacteriaceae</taxon>
        <taxon>Echinicola</taxon>
    </lineage>
</organism>
<dbReference type="InterPro" id="IPR041492">
    <property type="entry name" value="HAD_2"/>
</dbReference>
<dbReference type="EC" id="3.1.3.5" evidence="1"/>
<dbReference type="InterPro" id="IPR011951">
    <property type="entry name" value="HAD-SF_hydro_IA_YjjG/PynA"/>
</dbReference>
<dbReference type="InterPro" id="IPR036412">
    <property type="entry name" value="HAD-like_sf"/>
</dbReference>
<dbReference type="Pfam" id="PF13419">
    <property type="entry name" value="HAD_2"/>
    <property type="match status" value="1"/>
</dbReference>
<dbReference type="GO" id="GO:0008253">
    <property type="term" value="F:5'-nucleotidase activity"/>
    <property type="evidence" value="ECO:0007669"/>
    <property type="project" value="UniProtKB-EC"/>
</dbReference>
<evidence type="ECO:0000313" key="2">
    <source>
        <dbReference type="Proteomes" id="UP001589654"/>
    </source>
</evidence>
<protein>
    <submittedName>
        <fullName evidence="1">YjjG family noncanonical pyrimidine nucleotidase</fullName>
        <ecNumber evidence="1">3.1.3.5</ecNumber>
    </submittedName>
</protein>
<dbReference type="Proteomes" id="UP001589654">
    <property type="component" value="Unassembled WGS sequence"/>
</dbReference>
<dbReference type="SFLD" id="SFLDG01129">
    <property type="entry name" value="C1.5:_HAD__Beta-PGM__Phosphata"/>
    <property type="match status" value="1"/>
</dbReference>
<accession>A0ABV5J1U9</accession>
<keyword evidence="2" id="KW-1185">Reference proteome</keyword>
<dbReference type="RefSeq" id="WP_290247334.1">
    <property type="nucleotide sequence ID" value="NZ_JAUFQT010000001.1"/>
</dbReference>